<evidence type="ECO:0000313" key="3">
    <source>
        <dbReference type="Proteomes" id="UP000268094"/>
    </source>
</evidence>
<dbReference type="AlphaFoldDB" id="A0A3A8JDR0"/>
<accession>A0A3A8JDR0</accession>
<protein>
    <submittedName>
        <fullName evidence="2">NIPSNAP family protein</fullName>
    </submittedName>
</protein>
<reference evidence="3" key="1">
    <citation type="submission" date="2018-09" db="EMBL/GenBank/DDBJ databases">
        <authorList>
            <person name="Livingstone P.G."/>
            <person name="Whitworth D.E."/>
        </authorList>
    </citation>
    <scope>NUCLEOTIDE SEQUENCE [LARGE SCALE GENOMIC DNA]</scope>
    <source>
        <strain evidence="3">CA054A</strain>
    </source>
</reference>
<keyword evidence="3" id="KW-1185">Reference proteome</keyword>
<dbReference type="Proteomes" id="UP000268094">
    <property type="component" value="Unassembled WGS sequence"/>
</dbReference>
<dbReference type="Pfam" id="PF07978">
    <property type="entry name" value="NIPSNAP"/>
    <property type="match status" value="1"/>
</dbReference>
<dbReference type="SUPFAM" id="SSF54909">
    <property type="entry name" value="Dimeric alpha+beta barrel"/>
    <property type="match status" value="1"/>
</dbReference>
<proteinExistence type="predicted"/>
<gene>
    <name evidence="2" type="ORF">D7V88_13915</name>
</gene>
<dbReference type="InterPro" id="IPR012577">
    <property type="entry name" value="NIPSNAP"/>
</dbReference>
<dbReference type="OrthoDB" id="9809695at2"/>
<comment type="caution">
    <text evidence="2">The sequence shown here is derived from an EMBL/GenBank/DDBJ whole genome shotgun (WGS) entry which is preliminary data.</text>
</comment>
<name>A0A3A8JDR0_9BACT</name>
<evidence type="ECO:0000259" key="1">
    <source>
        <dbReference type="Pfam" id="PF07978"/>
    </source>
</evidence>
<dbReference type="RefSeq" id="WP_120541122.1">
    <property type="nucleotide sequence ID" value="NZ_RAVZ01000079.1"/>
</dbReference>
<evidence type="ECO:0000313" key="2">
    <source>
        <dbReference type="EMBL" id="RKG88631.1"/>
    </source>
</evidence>
<organism evidence="2 3">
    <name type="scientific">Corallococcus terminator</name>
    <dbReference type="NCBI Taxonomy" id="2316733"/>
    <lineage>
        <taxon>Bacteria</taxon>
        <taxon>Pseudomonadati</taxon>
        <taxon>Myxococcota</taxon>
        <taxon>Myxococcia</taxon>
        <taxon>Myxococcales</taxon>
        <taxon>Cystobacterineae</taxon>
        <taxon>Myxococcaceae</taxon>
        <taxon>Corallococcus</taxon>
    </lineage>
</organism>
<dbReference type="InterPro" id="IPR011008">
    <property type="entry name" value="Dimeric_a/b-barrel"/>
</dbReference>
<dbReference type="EMBL" id="RAVZ01000079">
    <property type="protein sequence ID" value="RKG88631.1"/>
    <property type="molecule type" value="Genomic_DNA"/>
</dbReference>
<feature type="domain" description="NIPSNAP" evidence="1">
    <location>
        <begin position="13"/>
        <end position="103"/>
    </location>
</feature>
<sequence>MSSAPTACCSVLELRQYTLHPGQRDVLVTLFDQEFVEAQEAVGMHIVGQFRDENRPDRFVWMRGFPDMAARSAALGAFYGGPVWKAHRGAANATMQDSDNVLLLRPVRPDTGLHHPGLPRPPVEAVTLPDSRVEVTLCFLKAPADEGLVRFFEEHVRAALTELGAEPQGMFQTEPAENTFPALPVRTGEHVLALLKVFPSMEHLREHRERRARSTVWTEQVLHGLQPALSAPLEHLTLAPTLRSQLR</sequence>
<dbReference type="Gene3D" id="3.30.70.100">
    <property type="match status" value="1"/>
</dbReference>